<accession>A0A2P6NBU4</accession>
<evidence type="ECO:0000313" key="1">
    <source>
        <dbReference type="EMBL" id="PRP81421.1"/>
    </source>
</evidence>
<sequence>MKDDSQDSAVPVDVRNAFTSYGFGDRGRKISLEKALSHPSDHFLIATWDYRRIFRHFAVDQFSTSFPPLTHQAA</sequence>
<proteinExistence type="predicted"/>
<keyword evidence="2" id="KW-1185">Reference proteome</keyword>
<dbReference type="Proteomes" id="UP000241769">
    <property type="component" value="Unassembled WGS sequence"/>
</dbReference>
<dbReference type="EMBL" id="MDYQ01000125">
    <property type="protein sequence ID" value="PRP81421.1"/>
    <property type="molecule type" value="Genomic_DNA"/>
</dbReference>
<organism evidence="1 2">
    <name type="scientific">Planoprotostelium fungivorum</name>
    <dbReference type="NCBI Taxonomy" id="1890364"/>
    <lineage>
        <taxon>Eukaryota</taxon>
        <taxon>Amoebozoa</taxon>
        <taxon>Evosea</taxon>
        <taxon>Variosea</taxon>
        <taxon>Cavosteliida</taxon>
        <taxon>Cavosteliaceae</taxon>
        <taxon>Planoprotostelium</taxon>
    </lineage>
</organism>
<dbReference type="AlphaFoldDB" id="A0A2P6NBU4"/>
<reference evidence="1 2" key="1">
    <citation type="journal article" date="2018" name="Genome Biol. Evol.">
        <title>Multiple Roots of Fruiting Body Formation in Amoebozoa.</title>
        <authorList>
            <person name="Hillmann F."/>
            <person name="Forbes G."/>
            <person name="Novohradska S."/>
            <person name="Ferling I."/>
            <person name="Riege K."/>
            <person name="Groth M."/>
            <person name="Westermann M."/>
            <person name="Marz M."/>
            <person name="Spaller T."/>
            <person name="Winckler T."/>
            <person name="Schaap P."/>
            <person name="Glockner G."/>
        </authorList>
    </citation>
    <scope>NUCLEOTIDE SEQUENCE [LARGE SCALE GENOMIC DNA]</scope>
    <source>
        <strain evidence="1 2">Jena</strain>
    </source>
</reference>
<name>A0A2P6NBU4_9EUKA</name>
<comment type="caution">
    <text evidence="1">The sequence shown here is derived from an EMBL/GenBank/DDBJ whole genome shotgun (WGS) entry which is preliminary data.</text>
</comment>
<protein>
    <submittedName>
        <fullName evidence="1">Uncharacterized protein</fullName>
    </submittedName>
</protein>
<evidence type="ECO:0000313" key="2">
    <source>
        <dbReference type="Proteomes" id="UP000241769"/>
    </source>
</evidence>
<dbReference type="InParanoid" id="A0A2P6NBU4"/>
<gene>
    <name evidence="1" type="ORF">PROFUN_10951</name>
</gene>